<dbReference type="GO" id="GO:0044877">
    <property type="term" value="F:protein-containing complex binding"/>
    <property type="evidence" value="ECO:0007669"/>
    <property type="project" value="TreeGrafter"/>
</dbReference>
<dbReference type="InterPro" id="IPR001509">
    <property type="entry name" value="Epimerase_deHydtase"/>
</dbReference>
<evidence type="ECO:0000313" key="3">
    <source>
        <dbReference type="Proteomes" id="UP000199759"/>
    </source>
</evidence>
<reference evidence="2 3" key="1">
    <citation type="submission" date="2016-10" db="EMBL/GenBank/DDBJ databases">
        <authorList>
            <person name="de Groot N.N."/>
        </authorList>
    </citation>
    <scope>NUCLEOTIDE SEQUENCE [LARGE SCALE GENOMIC DNA]</scope>
    <source>
        <strain evidence="2 3">DSM 16077</strain>
    </source>
</reference>
<dbReference type="OrthoDB" id="9776313at2"/>
<name>A0A1G9SPI8_9PROT</name>
<dbReference type="STRING" id="144026.SAMN04488568_11027"/>
<organism evidence="2 3">
    <name type="scientific">Maricaulis salignorans</name>
    <dbReference type="NCBI Taxonomy" id="144026"/>
    <lineage>
        <taxon>Bacteria</taxon>
        <taxon>Pseudomonadati</taxon>
        <taxon>Pseudomonadota</taxon>
        <taxon>Alphaproteobacteria</taxon>
        <taxon>Maricaulales</taxon>
        <taxon>Maricaulaceae</taxon>
        <taxon>Maricaulis</taxon>
    </lineage>
</organism>
<feature type="domain" description="NAD-dependent epimerase/dehydratase" evidence="1">
    <location>
        <begin position="7"/>
        <end position="216"/>
    </location>
</feature>
<dbReference type="EMBL" id="FNHG01000010">
    <property type="protein sequence ID" value="SDM37369.1"/>
    <property type="molecule type" value="Genomic_DNA"/>
</dbReference>
<keyword evidence="3" id="KW-1185">Reference proteome</keyword>
<evidence type="ECO:0000313" key="2">
    <source>
        <dbReference type="EMBL" id="SDM37369.1"/>
    </source>
</evidence>
<dbReference type="InterPro" id="IPR051207">
    <property type="entry name" value="ComplexI_NDUFA9_subunit"/>
</dbReference>
<dbReference type="Gene3D" id="3.40.50.720">
    <property type="entry name" value="NAD(P)-binding Rossmann-like Domain"/>
    <property type="match status" value="1"/>
</dbReference>
<sequence length="321" mass="34350">MLRDEIITVFGGSGFVGRHVVRALAKAGYRVRVATRRPHLAQDLRVSGVVGQIQLVQANVRVPSSVERAVEGASGVVNLVGVLNENGRQTFSRLHALGAKTIAAATAQAGIPAMVQMSAIGADADSASRYARSKAEGEAQVTAALPSATILRPSIIFGKGDSFFNRFASMAQFLPALPLFGGGKSRFQPVYAGDVAHAVLAALSSDTARGQTYELGGPGVYTFKELMRFILEATDRRRVLVPLPFALATPMALLFEMAAILPFVEPVVTRDQLIQLRQDNVVSDGAKTLADLGLTGETIEAIVPDYLIPYRRHGQFHERAV</sequence>
<dbReference type="AlphaFoldDB" id="A0A1G9SPI8"/>
<dbReference type="SUPFAM" id="SSF51735">
    <property type="entry name" value="NAD(P)-binding Rossmann-fold domains"/>
    <property type="match status" value="1"/>
</dbReference>
<protein>
    <submittedName>
        <fullName evidence="2">NADH dehydrogenase</fullName>
    </submittedName>
</protein>
<dbReference type="PANTHER" id="PTHR12126">
    <property type="entry name" value="NADH-UBIQUINONE OXIDOREDUCTASE 39 KDA SUBUNIT-RELATED"/>
    <property type="match status" value="1"/>
</dbReference>
<dbReference type="Proteomes" id="UP000199759">
    <property type="component" value="Unassembled WGS sequence"/>
</dbReference>
<accession>A0A1G9SPI8</accession>
<dbReference type="CDD" id="cd05271">
    <property type="entry name" value="NDUFA9_like_SDR_a"/>
    <property type="match status" value="1"/>
</dbReference>
<dbReference type="PANTHER" id="PTHR12126:SF11">
    <property type="entry name" value="NADH DEHYDROGENASE [UBIQUINONE] 1 ALPHA SUBCOMPLEX SUBUNIT 9, MITOCHONDRIAL"/>
    <property type="match status" value="1"/>
</dbReference>
<dbReference type="RefSeq" id="WP_091769935.1">
    <property type="nucleotide sequence ID" value="NZ_FNHG01000010.1"/>
</dbReference>
<proteinExistence type="predicted"/>
<dbReference type="Pfam" id="PF01370">
    <property type="entry name" value="Epimerase"/>
    <property type="match status" value="1"/>
</dbReference>
<evidence type="ECO:0000259" key="1">
    <source>
        <dbReference type="Pfam" id="PF01370"/>
    </source>
</evidence>
<dbReference type="FunFam" id="3.40.50.720:FF:000702">
    <property type="entry name" value="NADH dehydrogenase (Ubiquinone)"/>
    <property type="match status" value="1"/>
</dbReference>
<gene>
    <name evidence="2" type="ORF">SAMN04488568_11027</name>
</gene>
<dbReference type="InterPro" id="IPR036291">
    <property type="entry name" value="NAD(P)-bd_dom_sf"/>
</dbReference>